<dbReference type="EMBL" id="CP001874">
    <property type="protein sequence ID" value="ADG88792.1"/>
    <property type="molecule type" value="Genomic_DNA"/>
</dbReference>
<sequence>MPLSSAIIAAALAAAPGTPADPGPAAAPGVLTPGKQIAAVALQHPDNPDLIANRTLEILGKPVKAGPLMDLEDLAEASGPQRPAAEEAQTGAEAGPAENAAVQEGNPNPGSGSGQAPEIANVSFPEFPEMSFPLLEDFDIPVWNTGDRNVRKQPINVRGVPGFTVPAGQGATGPVVTRNRPDGGQDFLFGSQGNQPVNAKLSGEDLAKQAVGQQFTDADQQTSESQPEE</sequence>
<dbReference type="HOGENOM" id="CLU_1209327_0_0_11"/>
<reference evidence="3 4" key="1">
    <citation type="submission" date="2010-01" db="EMBL/GenBank/DDBJ databases">
        <title>The complete genome of Thermobispora bispora DSM 43833.</title>
        <authorList>
            <consortium name="US DOE Joint Genome Institute (JGI-PGF)"/>
            <person name="Lucas S."/>
            <person name="Copeland A."/>
            <person name="Lapidus A."/>
            <person name="Glavina del Rio T."/>
            <person name="Dalin E."/>
            <person name="Tice H."/>
            <person name="Bruce D."/>
            <person name="Goodwin L."/>
            <person name="Pitluck S."/>
            <person name="Kyrpides N."/>
            <person name="Mavromatis K."/>
            <person name="Ivanova N."/>
            <person name="Mikhailova N."/>
            <person name="Chertkov O."/>
            <person name="Brettin T."/>
            <person name="Detter J.C."/>
            <person name="Han C."/>
            <person name="Larimer F."/>
            <person name="Land M."/>
            <person name="Hauser L."/>
            <person name="Markowitz V."/>
            <person name="Cheng J.-F."/>
            <person name="Hugenholtz P."/>
            <person name="Woyke T."/>
            <person name="Wu D."/>
            <person name="Jando M."/>
            <person name="Schneider S."/>
            <person name="Klenk H.-P."/>
            <person name="Eisen J.A."/>
        </authorList>
    </citation>
    <scope>NUCLEOTIDE SEQUENCE [LARGE SCALE GENOMIC DNA]</scope>
    <source>
        <strain evidence="4">ATCC 19993 / DSM 43833 / CBS 139.67 / JCM 10125 / KCTC 9307 / NBRC 14880 / R51</strain>
    </source>
</reference>
<evidence type="ECO:0000256" key="1">
    <source>
        <dbReference type="SAM" id="MobiDB-lite"/>
    </source>
</evidence>
<keyword evidence="4" id="KW-1185">Reference proteome</keyword>
<feature type="chain" id="PRO_5003090822" evidence="2">
    <location>
        <begin position="21"/>
        <end position="229"/>
    </location>
</feature>
<keyword evidence="2" id="KW-0732">Signal</keyword>
<evidence type="ECO:0000256" key="2">
    <source>
        <dbReference type="SAM" id="SignalP"/>
    </source>
</evidence>
<organism evidence="3 4">
    <name type="scientific">Thermobispora bispora (strain ATCC 19993 / DSM 43833 / CBS 139.67 / JCM 10125 / KCTC 9307 / NBRC 14880 / R51)</name>
    <dbReference type="NCBI Taxonomy" id="469371"/>
    <lineage>
        <taxon>Bacteria</taxon>
        <taxon>Bacillati</taxon>
        <taxon>Actinomycetota</taxon>
        <taxon>Actinomycetes</taxon>
        <taxon>Streptosporangiales</taxon>
        <taxon>Streptosporangiaceae</taxon>
        <taxon>Thermobispora</taxon>
    </lineage>
</organism>
<name>D6Y2E3_THEBD</name>
<proteinExistence type="predicted"/>
<feature type="signal peptide" evidence="2">
    <location>
        <begin position="1"/>
        <end position="20"/>
    </location>
</feature>
<dbReference type="KEGG" id="tbi:Tbis_2080"/>
<evidence type="ECO:0000313" key="4">
    <source>
        <dbReference type="Proteomes" id="UP000006640"/>
    </source>
</evidence>
<feature type="region of interest" description="Disordered" evidence="1">
    <location>
        <begin position="70"/>
        <end position="124"/>
    </location>
</feature>
<gene>
    <name evidence="3" type="ordered locus">Tbis_2080</name>
</gene>
<accession>D6Y2E3</accession>
<dbReference type="Proteomes" id="UP000006640">
    <property type="component" value="Chromosome"/>
</dbReference>
<evidence type="ECO:0000313" key="3">
    <source>
        <dbReference type="EMBL" id="ADG88792.1"/>
    </source>
</evidence>
<protein>
    <submittedName>
        <fullName evidence="3">Uncharacterized protein</fullName>
    </submittedName>
</protein>
<feature type="compositionally biased region" description="Low complexity" evidence="1">
    <location>
        <begin position="86"/>
        <end position="98"/>
    </location>
</feature>
<dbReference type="AlphaFoldDB" id="D6Y2E3"/>